<dbReference type="RefSeq" id="WP_018981095.1">
    <property type="nucleotide sequence ID" value="NZ_BAQD01000142.1"/>
</dbReference>
<reference evidence="1" key="1">
    <citation type="submission" date="2013-04" db="EMBL/GenBank/DDBJ databases">
        <title>The genome sequencing project of 58 acetic acid bacteria.</title>
        <authorList>
            <person name="Okamoto-Kainuma A."/>
            <person name="Ishikawa M."/>
            <person name="Umino S."/>
            <person name="Koizumi Y."/>
            <person name="Shiwa Y."/>
            <person name="Yoshikawa H."/>
            <person name="Matsutani M."/>
            <person name="Matsushita K."/>
        </authorList>
    </citation>
    <scope>NUCLEOTIDE SEQUENCE</scope>
    <source>
        <strain evidence="1">DSM 15669</strain>
    </source>
</reference>
<keyword evidence="2" id="KW-1185">Reference proteome</keyword>
<comment type="caution">
    <text evidence="1">The sequence shown here is derived from an EMBL/GenBank/DDBJ whole genome shotgun (WGS) entry which is preliminary data.</text>
</comment>
<name>A0ABQ0P161_9PROT</name>
<evidence type="ECO:0000313" key="1">
    <source>
        <dbReference type="EMBL" id="GBQ08831.1"/>
    </source>
</evidence>
<organism evidence="1 2">
    <name type="scientific">Saccharibacter floricola DSM 15669</name>
    <dbReference type="NCBI Taxonomy" id="1123227"/>
    <lineage>
        <taxon>Bacteria</taxon>
        <taxon>Pseudomonadati</taxon>
        <taxon>Pseudomonadota</taxon>
        <taxon>Alphaproteobacteria</taxon>
        <taxon>Acetobacterales</taxon>
        <taxon>Acetobacteraceae</taxon>
        <taxon>Saccharibacter</taxon>
    </lineage>
</organism>
<gene>
    <name evidence="1" type="ORF">AA15669_1926</name>
</gene>
<proteinExistence type="predicted"/>
<protein>
    <submittedName>
        <fullName evidence="1">Uncharacterized protein</fullName>
    </submittedName>
</protein>
<sequence length="69" mass="7995">MSNKIVLSEDHFSKLTENPSLKNKLKGFNEYNALLSKYNIVTPKSIAAFFSQIKIESKNFTRLSEKWIN</sequence>
<accession>A0ABQ0P161</accession>
<dbReference type="EMBL" id="BAQD01000142">
    <property type="protein sequence ID" value="GBQ08831.1"/>
    <property type="molecule type" value="Genomic_DNA"/>
</dbReference>
<evidence type="ECO:0000313" key="2">
    <source>
        <dbReference type="Proteomes" id="UP001062901"/>
    </source>
</evidence>
<dbReference type="Proteomes" id="UP001062901">
    <property type="component" value="Unassembled WGS sequence"/>
</dbReference>